<protein>
    <submittedName>
        <fullName evidence="2">Uncharacterized protein</fullName>
    </submittedName>
</protein>
<accession>A0A9W9DVX6</accession>
<dbReference type="EMBL" id="JANVFS010000008">
    <property type="protein sequence ID" value="KAJ4488795.1"/>
    <property type="molecule type" value="Genomic_DNA"/>
</dbReference>
<name>A0A9W9DVX6_9AGAR</name>
<evidence type="ECO:0000313" key="2">
    <source>
        <dbReference type="EMBL" id="KAJ4488795.1"/>
    </source>
</evidence>
<feature type="transmembrane region" description="Helical" evidence="1">
    <location>
        <begin position="51"/>
        <end position="71"/>
    </location>
</feature>
<proteinExistence type="predicted"/>
<reference evidence="2" key="1">
    <citation type="submission" date="2022-08" db="EMBL/GenBank/DDBJ databases">
        <authorList>
            <consortium name="DOE Joint Genome Institute"/>
            <person name="Min B."/>
            <person name="Riley R."/>
            <person name="Sierra-Patev S."/>
            <person name="Naranjo-Ortiz M."/>
            <person name="Looney B."/>
            <person name="Konkel Z."/>
            <person name="Slot J.C."/>
            <person name="Sakamoto Y."/>
            <person name="Steenwyk J.L."/>
            <person name="Rokas A."/>
            <person name="Carro J."/>
            <person name="Camarero S."/>
            <person name="Ferreira P."/>
            <person name="Molpeceres G."/>
            <person name="Ruiz-Duenas F.J."/>
            <person name="Serrano A."/>
            <person name="Henrissat B."/>
            <person name="Drula E."/>
            <person name="Hughes K.W."/>
            <person name="Mata J.L."/>
            <person name="Ishikawa N.K."/>
            <person name="Vargas-Isla R."/>
            <person name="Ushijima S."/>
            <person name="Smith C.A."/>
            <person name="Ahrendt S."/>
            <person name="Andreopoulos W."/>
            <person name="He G."/>
            <person name="Labutti K."/>
            <person name="Lipzen A."/>
            <person name="Ng V."/>
            <person name="Sandor L."/>
            <person name="Barry K."/>
            <person name="Martinez A.T."/>
            <person name="Xiao Y."/>
            <person name="Gibbons J.G."/>
            <person name="Terashima K."/>
            <person name="Hibbett D.S."/>
            <person name="Grigoriev I.V."/>
        </authorList>
    </citation>
    <scope>NUCLEOTIDE SEQUENCE</scope>
    <source>
        <strain evidence="2">Sp2 HRB7682 ss15</strain>
    </source>
</reference>
<dbReference type="AlphaFoldDB" id="A0A9W9DVX6"/>
<keyword evidence="1" id="KW-1133">Transmembrane helix</keyword>
<feature type="transmembrane region" description="Helical" evidence="1">
    <location>
        <begin position="6"/>
        <end position="30"/>
    </location>
</feature>
<keyword evidence="1" id="KW-0472">Membrane</keyword>
<dbReference type="Proteomes" id="UP001150238">
    <property type="component" value="Unassembled WGS sequence"/>
</dbReference>
<comment type="caution">
    <text evidence="2">The sequence shown here is derived from an EMBL/GenBank/DDBJ whole genome shotgun (WGS) entry which is preliminary data.</text>
</comment>
<evidence type="ECO:0000313" key="3">
    <source>
        <dbReference type="Proteomes" id="UP001150238"/>
    </source>
</evidence>
<organism evidence="2 3">
    <name type="scientific">Lentinula lateritia</name>
    <dbReference type="NCBI Taxonomy" id="40482"/>
    <lineage>
        <taxon>Eukaryota</taxon>
        <taxon>Fungi</taxon>
        <taxon>Dikarya</taxon>
        <taxon>Basidiomycota</taxon>
        <taxon>Agaricomycotina</taxon>
        <taxon>Agaricomycetes</taxon>
        <taxon>Agaricomycetidae</taxon>
        <taxon>Agaricales</taxon>
        <taxon>Marasmiineae</taxon>
        <taxon>Omphalotaceae</taxon>
        <taxon>Lentinula</taxon>
    </lineage>
</organism>
<reference evidence="2" key="2">
    <citation type="journal article" date="2023" name="Proc. Natl. Acad. Sci. U.S.A.">
        <title>A global phylogenomic analysis of the shiitake genus Lentinula.</title>
        <authorList>
            <person name="Sierra-Patev S."/>
            <person name="Min B."/>
            <person name="Naranjo-Ortiz M."/>
            <person name="Looney B."/>
            <person name="Konkel Z."/>
            <person name="Slot J.C."/>
            <person name="Sakamoto Y."/>
            <person name="Steenwyk J.L."/>
            <person name="Rokas A."/>
            <person name="Carro J."/>
            <person name="Camarero S."/>
            <person name="Ferreira P."/>
            <person name="Molpeceres G."/>
            <person name="Ruiz-Duenas F.J."/>
            <person name="Serrano A."/>
            <person name="Henrissat B."/>
            <person name="Drula E."/>
            <person name="Hughes K.W."/>
            <person name="Mata J.L."/>
            <person name="Ishikawa N.K."/>
            <person name="Vargas-Isla R."/>
            <person name="Ushijima S."/>
            <person name="Smith C.A."/>
            <person name="Donoghue J."/>
            <person name="Ahrendt S."/>
            <person name="Andreopoulos W."/>
            <person name="He G."/>
            <person name="LaButti K."/>
            <person name="Lipzen A."/>
            <person name="Ng V."/>
            <person name="Riley R."/>
            <person name="Sandor L."/>
            <person name="Barry K."/>
            <person name="Martinez A.T."/>
            <person name="Xiao Y."/>
            <person name="Gibbons J.G."/>
            <person name="Terashima K."/>
            <person name="Grigoriev I.V."/>
            <person name="Hibbett D."/>
        </authorList>
    </citation>
    <scope>NUCLEOTIDE SEQUENCE</scope>
    <source>
        <strain evidence="2">Sp2 HRB7682 ss15</strain>
    </source>
</reference>
<gene>
    <name evidence="2" type="ORF">C8J55DRAFT_314803</name>
</gene>
<evidence type="ECO:0000256" key="1">
    <source>
        <dbReference type="SAM" id="Phobius"/>
    </source>
</evidence>
<keyword evidence="1" id="KW-0812">Transmembrane</keyword>
<sequence>MKAHRSSFLSVVMIVAAVCTSTVILFRVTVIMRGIWKFACSLKMFPTAYKFLYMSYLVTFGSFDFFLIPPIHHRQPTATCRDVYTGVWMAQWVQH</sequence>